<dbReference type="Proteomes" id="UP001139031">
    <property type="component" value="Unassembled WGS sequence"/>
</dbReference>
<gene>
    <name evidence="2" type="ORF">K7C98_27145</name>
</gene>
<reference evidence="2" key="1">
    <citation type="submission" date="2021-08" db="EMBL/GenBank/DDBJ databases">
        <authorList>
            <person name="Stevens D.C."/>
        </authorList>
    </citation>
    <scope>NUCLEOTIDE SEQUENCE</scope>
    <source>
        <strain evidence="2">DSM 53165</strain>
    </source>
</reference>
<evidence type="ECO:0000313" key="2">
    <source>
        <dbReference type="EMBL" id="MBZ5712932.1"/>
    </source>
</evidence>
<evidence type="ECO:0000313" key="3">
    <source>
        <dbReference type="Proteomes" id="UP001139031"/>
    </source>
</evidence>
<feature type="transmembrane region" description="Helical" evidence="1">
    <location>
        <begin position="253"/>
        <end position="279"/>
    </location>
</feature>
<dbReference type="EMBL" id="JAIRAU010000036">
    <property type="protein sequence ID" value="MBZ5712932.1"/>
    <property type="molecule type" value="Genomic_DNA"/>
</dbReference>
<accession>A0ABS7TXF0</accession>
<sequence length="352" mass="37836">MRARTGSVLALLLCCGGLGCVGAEGITRKAVPAALDESVAFLEDPESQRRIEQLMLDPQVQHAAREFSKTLVDGVLAAATDGERQAALREASSRYVQAVAAAAARSLRTDLGPAAAEAARTAVAGVLDGGLSPETRRNAQALVQELTRSTVDGLSRAAGHGLKEHLGPAMRAVIEDELGPSLRTVLARDLAPALRQVIASELTPAFGVAAREATRQIVLGAHDGLEELRFRQRAGQFEVTVFDRLDSLLNKGIAVSAIVAWVLGAIVLVLSILFGRAILLRRRLDEERLRSERMLLGVMRGLQQGSDKPDIEAFLAHLGERDPNFADQTYLDELARRVSQTGGRAGRPRRRL</sequence>
<comment type="caution">
    <text evidence="2">The sequence shown here is derived from an EMBL/GenBank/DDBJ whole genome shotgun (WGS) entry which is preliminary data.</text>
</comment>
<keyword evidence="1" id="KW-0812">Transmembrane</keyword>
<organism evidence="2 3">
    <name type="scientific">Nannocystis pusilla</name>
    <dbReference type="NCBI Taxonomy" id="889268"/>
    <lineage>
        <taxon>Bacteria</taxon>
        <taxon>Pseudomonadati</taxon>
        <taxon>Myxococcota</taxon>
        <taxon>Polyangia</taxon>
        <taxon>Nannocystales</taxon>
        <taxon>Nannocystaceae</taxon>
        <taxon>Nannocystis</taxon>
    </lineage>
</organism>
<proteinExistence type="predicted"/>
<dbReference type="RefSeq" id="WP_224194685.1">
    <property type="nucleotide sequence ID" value="NZ_JAIRAU010000036.1"/>
</dbReference>
<evidence type="ECO:0000256" key="1">
    <source>
        <dbReference type="SAM" id="Phobius"/>
    </source>
</evidence>
<keyword evidence="1" id="KW-0472">Membrane</keyword>
<dbReference type="PROSITE" id="PS51257">
    <property type="entry name" value="PROKAR_LIPOPROTEIN"/>
    <property type="match status" value="1"/>
</dbReference>
<keyword evidence="1" id="KW-1133">Transmembrane helix</keyword>
<protein>
    <submittedName>
        <fullName evidence="2">Uncharacterized protein</fullName>
    </submittedName>
</protein>
<name>A0ABS7TXF0_9BACT</name>
<keyword evidence="3" id="KW-1185">Reference proteome</keyword>